<proteinExistence type="predicted"/>
<keyword evidence="2" id="KW-0732">Signal</keyword>
<keyword evidence="1" id="KW-0812">Transmembrane</keyword>
<dbReference type="Proteomes" id="UP000319160">
    <property type="component" value="Unassembled WGS sequence"/>
</dbReference>
<keyword evidence="1" id="KW-0472">Membrane</keyword>
<dbReference type="EMBL" id="VFLP01000006">
    <property type="protein sequence ID" value="TRX97398.1"/>
    <property type="molecule type" value="Genomic_DNA"/>
</dbReference>
<evidence type="ECO:0000256" key="1">
    <source>
        <dbReference type="SAM" id="Phobius"/>
    </source>
</evidence>
<sequence>MLSVLVAVAFLAIPSSAITLANTALPYEQSPTRAMIQAETNATGVTASTLIPTFTPSVTHTARGTITVIEGGHNKLVLAWFIISIILVSFIVIALTVRCIMIVDWTWLWRKMPINTSNGVRDLELGLSGSEQVANTNVEVVQSGGQPFMNKNMTGNTQ</sequence>
<feature type="signal peptide" evidence="2">
    <location>
        <begin position="1"/>
        <end position="17"/>
    </location>
</feature>
<comment type="caution">
    <text evidence="3">The sequence shown here is derived from an EMBL/GenBank/DDBJ whole genome shotgun (WGS) entry which is preliminary data.</text>
</comment>
<accession>A0A553IB21</accession>
<reference evidence="4" key="1">
    <citation type="submission" date="2019-06" db="EMBL/GenBank/DDBJ databases">
        <title>Draft genome sequence of the griseofulvin-producing fungus Xylaria cubensis strain G536.</title>
        <authorList>
            <person name="Mead M.E."/>
            <person name="Raja H.A."/>
            <person name="Steenwyk J.L."/>
            <person name="Knowles S.L."/>
            <person name="Oberlies N.H."/>
            <person name="Rokas A."/>
        </authorList>
    </citation>
    <scope>NUCLEOTIDE SEQUENCE [LARGE SCALE GENOMIC DNA]</scope>
    <source>
        <strain evidence="4">G536</strain>
    </source>
</reference>
<evidence type="ECO:0000313" key="4">
    <source>
        <dbReference type="Proteomes" id="UP000319160"/>
    </source>
</evidence>
<gene>
    <name evidence="3" type="ORF">FHL15_001676</name>
</gene>
<feature type="chain" id="PRO_5022215938" evidence="2">
    <location>
        <begin position="18"/>
        <end position="158"/>
    </location>
</feature>
<name>A0A553IB21_9PEZI</name>
<organism evidence="3 4">
    <name type="scientific">Xylaria flabelliformis</name>
    <dbReference type="NCBI Taxonomy" id="2512241"/>
    <lineage>
        <taxon>Eukaryota</taxon>
        <taxon>Fungi</taxon>
        <taxon>Dikarya</taxon>
        <taxon>Ascomycota</taxon>
        <taxon>Pezizomycotina</taxon>
        <taxon>Sordariomycetes</taxon>
        <taxon>Xylariomycetidae</taxon>
        <taxon>Xylariales</taxon>
        <taxon>Xylariaceae</taxon>
        <taxon>Xylaria</taxon>
    </lineage>
</organism>
<dbReference type="OrthoDB" id="4773226at2759"/>
<dbReference type="AlphaFoldDB" id="A0A553IB21"/>
<feature type="transmembrane region" description="Helical" evidence="1">
    <location>
        <begin position="77"/>
        <end position="103"/>
    </location>
</feature>
<keyword evidence="4" id="KW-1185">Reference proteome</keyword>
<evidence type="ECO:0000256" key="2">
    <source>
        <dbReference type="SAM" id="SignalP"/>
    </source>
</evidence>
<protein>
    <submittedName>
        <fullName evidence="3">Uncharacterized protein</fullName>
    </submittedName>
</protein>
<keyword evidence="1" id="KW-1133">Transmembrane helix</keyword>
<evidence type="ECO:0000313" key="3">
    <source>
        <dbReference type="EMBL" id="TRX97398.1"/>
    </source>
</evidence>